<sequence length="97" mass="10367">MSWCSAADGGLRIAVQLAPNARQNEICGVHDDALRIRLQAQPIEGRANEALLRFLADRLSVPKSAVTLLHGQTSKRKVVRVAAPLSVADAEGRLLSG</sequence>
<comment type="caution">
    <text evidence="3">The sequence shown here is derived from an EMBL/GenBank/DDBJ whole genome shotgun (WGS) entry which is preliminary data.</text>
</comment>
<dbReference type="Proteomes" id="UP000887222">
    <property type="component" value="Unassembled WGS sequence"/>
</dbReference>
<dbReference type="NCBIfam" id="TIGR00251">
    <property type="entry name" value="DUF167 family protein"/>
    <property type="match status" value="1"/>
</dbReference>
<reference evidence="3 4" key="1">
    <citation type="journal article" date="2022" name="Int. J. Syst. Evol. Microbiol.">
        <title>Noviherbaspirillum aridicola sp. nov., isolated from an arid soil in Pakistan.</title>
        <authorList>
            <person name="Khan I.U."/>
            <person name="Saqib M."/>
            <person name="Amin A."/>
            <person name="Hussain F."/>
            <person name="Li L."/>
            <person name="Liu Y.H."/>
            <person name="Fang B.Z."/>
            <person name="Ahmed I."/>
            <person name="Li W.J."/>
        </authorList>
    </citation>
    <scope>NUCLEOTIDE SEQUENCE [LARGE SCALE GENOMIC DNA]</scope>
    <source>
        <strain evidence="3 4">NCCP-691</strain>
    </source>
</reference>
<keyword evidence="4" id="KW-1185">Reference proteome</keyword>
<dbReference type="InterPro" id="IPR036591">
    <property type="entry name" value="YggU-like_sf"/>
</dbReference>
<evidence type="ECO:0000313" key="3">
    <source>
        <dbReference type="EMBL" id="GIZ50983.1"/>
    </source>
</evidence>
<gene>
    <name evidence="3" type="ORF">NCCP691_09970</name>
</gene>
<protein>
    <recommendedName>
        <fullName evidence="2">UPF0235 protein NCCP691_09970</fullName>
    </recommendedName>
</protein>
<accession>A0ABQ4Q1L7</accession>
<dbReference type="SMART" id="SM01152">
    <property type="entry name" value="DUF167"/>
    <property type="match status" value="1"/>
</dbReference>
<dbReference type="SUPFAM" id="SSF69786">
    <property type="entry name" value="YggU-like"/>
    <property type="match status" value="1"/>
</dbReference>
<proteinExistence type="inferred from homology"/>
<dbReference type="EMBL" id="BPMK01000003">
    <property type="protein sequence ID" value="GIZ50983.1"/>
    <property type="molecule type" value="Genomic_DNA"/>
</dbReference>
<dbReference type="PANTHER" id="PTHR13420">
    <property type="entry name" value="UPF0235 PROTEIN C15ORF40"/>
    <property type="match status" value="1"/>
</dbReference>
<evidence type="ECO:0000256" key="2">
    <source>
        <dbReference type="HAMAP-Rule" id="MF_00634"/>
    </source>
</evidence>
<organism evidence="3 4">
    <name type="scientific">Noviherbaspirillum aridicola</name>
    <dbReference type="NCBI Taxonomy" id="2849687"/>
    <lineage>
        <taxon>Bacteria</taxon>
        <taxon>Pseudomonadati</taxon>
        <taxon>Pseudomonadota</taxon>
        <taxon>Betaproteobacteria</taxon>
        <taxon>Burkholderiales</taxon>
        <taxon>Oxalobacteraceae</taxon>
        <taxon>Noviherbaspirillum</taxon>
    </lineage>
</organism>
<evidence type="ECO:0000313" key="4">
    <source>
        <dbReference type="Proteomes" id="UP000887222"/>
    </source>
</evidence>
<dbReference type="PANTHER" id="PTHR13420:SF7">
    <property type="entry name" value="UPF0235 PROTEIN C15ORF40"/>
    <property type="match status" value="1"/>
</dbReference>
<name>A0ABQ4Q1L7_9BURK</name>
<dbReference type="Pfam" id="PF02594">
    <property type="entry name" value="DUF167"/>
    <property type="match status" value="1"/>
</dbReference>
<dbReference type="HAMAP" id="MF_00634">
    <property type="entry name" value="UPF0235"/>
    <property type="match status" value="1"/>
</dbReference>
<dbReference type="RefSeq" id="WP_220807142.1">
    <property type="nucleotide sequence ID" value="NZ_BPMK01000003.1"/>
</dbReference>
<dbReference type="InterPro" id="IPR003746">
    <property type="entry name" value="DUF167"/>
</dbReference>
<dbReference type="Gene3D" id="3.30.1200.10">
    <property type="entry name" value="YggU-like"/>
    <property type="match status" value="1"/>
</dbReference>
<comment type="similarity">
    <text evidence="1 2">Belongs to the UPF0235 family.</text>
</comment>
<evidence type="ECO:0000256" key="1">
    <source>
        <dbReference type="ARBA" id="ARBA00010364"/>
    </source>
</evidence>